<dbReference type="PANTHER" id="PTHR46072">
    <property type="entry name" value="AMIDASE-RELATED-RELATED"/>
    <property type="match status" value="1"/>
</dbReference>
<dbReference type="STRING" id="1336337.A0A3N4K134"/>
<dbReference type="InterPro" id="IPR036928">
    <property type="entry name" value="AS_sf"/>
</dbReference>
<dbReference type="AlphaFoldDB" id="A0A3N4K134"/>
<evidence type="ECO:0000256" key="1">
    <source>
        <dbReference type="ARBA" id="ARBA00001311"/>
    </source>
</evidence>
<feature type="active site" description="Acyl-ester intermediate" evidence="5">
    <location>
        <position position="222"/>
    </location>
</feature>
<dbReference type="SUPFAM" id="SSF75304">
    <property type="entry name" value="Amidase signature (AS) enzymes"/>
    <property type="match status" value="1"/>
</dbReference>
<evidence type="ECO:0000313" key="8">
    <source>
        <dbReference type="EMBL" id="RPB03039.1"/>
    </source>
</evidence>
<protein>
    <recommendedName>
        <fullName evidence="3">amidase</fullName>
        <ecNumber evidence="3">3.5.1.4</ecNumber>
    </recommendedName>
</protein>
<evidence type="ECO:0000256" key="4">
    <source>
        <dbReference type="ARBA" id="ARBA00022801"/>
    </source>
</evidence>
<reference evidence="8 9" key="1">
    <citation type="journal article" date="2018" name="Nat. Ecol. Evol.">
        <title>Pezizomycetes genomes reveal the molecular basis of ectomycorrhizal truffle lifestyle.</title>
        <authorList>
            <person name="Murat C."/>
            <person name="Payen T."/>
            <person name="Noel B."/>
            <person name="Kuo A."/>
            <person name="Morin E."/>
            <person name="Chen J."/>
            <person name="Kohler A."/>
            <person name="Krizsan K."/>
            <person name="Balestrini R."/>
            <person name="Da Silva C."/>
            <person name="Montanini B."/>
            <person name="Hainaut M."/>
            <person name="Levati E."/>
            <person name="Barry K.W."/>
            <person name="Belfiori B."/>
            <person name="Cichocki N."/>
            <person name="Clum A."/>
            <person name="Dockter R.B."/>
            <person name="Fauchery L."/>
            <person name="Guy J."/>
            <person name="Iotti M."/>
            <person name="Le Tacon F."/>
            <person name="Lindquist E.A."/>
            <person name="Lipzen A."/>
            <person name="Malagnac F."/>
            <person name="Mello A."/>
            <person name="Molinier V."/>
            <person name="Miyauchi S."/>
            <person name="Poulain J."/>
            <person name="Riccioni C."/>
            <person name="Rubini A."/>
            <person name="Sitrit Y."/>
            <person name="Splivallo R."/>
            <person name="Traeger S."/>
            <person name="Wang M."/>
            <person name="Zifcakova L."/>
            <person name="Wipf D."/>
            <person name="Zambonelli A."/>
            <person name="Paolocci F."/>
            <person name="Nowrousian M."/>
            <person name="Ottonello S."/>
            <person name="Baldrian P."/>
            <person name="Spatafora J.W."/>
            <person name="Henrissat B."/>
            <person name="Nagy L.G."/>
            <person name="Aury J.M."/>
            <person name="Wincker P."/>
            <person name="Grigoriev I.V."/>
            <person name="Bonfante P."/>
            <person name="Martin F.M."/>
        </authorList>
    </citation>
    <scope>NUCLEOTIDE SEQUENCE [LARGE SCALE GENOMIC DNA]</scope>
    <source>
        <strain evidence="8 9">120613-1</strain>
    </source>
</reference>
<dbReference type="FunFam" id="3.90.1300.10:FF:000003">
    <property type="entry name" value="Amidase signature enzyme"/>
    <property type="match status" value="1"/>
</dbReference>
<keyword evidence="9" id="KW-1185">Reference proteome</keyword>
<evidence type="ECO:0000259" key="7">
    <source>
        <dbReference type="Pfam" id="PF01425"/>
    </source>
</evidence>
<feature type="active site" description="Charge relay system" evidence="5">
    <location>
        <position position="123"/>
    </location>
</feature>
<evidence type="ECO:0000256" key="5">
    <source>
        <dbReference type="PIRSR" id="PIRSR001221-1"/>
    </source>
</evidence>
<dbReference type="Pfam" id="PF01425">
    <property type="entry name" value="Amidase"/>
    <property type="match status" value="1"/>
</dbReference>
<proteinExistence type="inferred from homology"/>
<dbReference type="InterPro" id="IPR023631">
    <property type="entry name" value="Amidase_dom"/>
</dbReference>
<feature type="domain" description="Amidase" evidence="7">
    <location>
        <begin position="63"/>
        <end position="549"/>
    </location>
</feature>
<evidence type="ECO:0000313" key="9">
    <source>
        <dbReference type="Proteomes" id="UP000276215"/>
    </source>
</evidence>
<organism evidence="8 9">
    <name type="scientific">Choiromyces venosus 120613-1</name>
    <dbReference type="NCBI Taxonomy" id="1336337"/>
    <lineage>
        <taxon>Eukaryota</taxon>
        <taxon>Fungi</taxon>
        <taxon>Dikarya</taxon>
        <taxon>Ascomycota</taxon>
        <taxon>Pezizomycotina</taxon>
        <taxon>Pezizomycetes</taxon>
        <taxon>Pezizales</taxon>
        <taxon>Tuberaceae</taxon>
        <taxon>Choiromyces</taxon>
    </lineage>
</organism>
<keyword evidence="4" id="KW-0378">Hydrolase</keyword>
<dbReference type="PIRSF" id="PIRSF001221">
    <property type="entry name" value="Amidase_fungi"/>
    <property type="match status" value="1"/>
</dbReference>
<dbReference type="GO" id="GO:0004040">
    <property type="term" value="F:amidase activity"/>
    <property type="evidence" value="ECO:0007669"/>
    <property type="project" value="UniProtKB-EC"/>
</dbReference>
<feature type="binding site" evidence="6">
    <location>
        <begin position="219"/>
        <end position="222"/>
    </location>
    <ligand>
        <name>substrate</name>
    </ligand>
</feature>
<comment type="catalytic activity">
    <reaction evidence="1">
        <text>a monocarboxylic acid amide + H2O = a monocarboxylate + NH4(+)</text>
        <dbReference type="Rhea" id="RHEA:12020"/>
        <dbReference type="ChEBI" id="CHEBI:15377"/>
        <dbReference type="ChEBI" id="CHEBI:28938"/>
        <dbReference type="ChEBI" id="CHEBI:35757"/>
        <dbReference type="ChEBI" id="CHEBI:83628"/>
        <dbReference type="EC" id="3.5.1.4"/>
    </reaction>
</comment>
<dbReference type="EC" id="3.5.1.4" evidence="3"/>
<dbReference type="EMBL" id="ML120364">
    <property type="protein sequence ID" value="RPB03039.1"/>
    <property type="molecule type" value="Genomic_DNA"/>
</dbReference>
<comment type="similarity">
    <text evidence="2">Belongs to the amidase family.</text>
</comment>
<evidence type="ECO:0000256" key="3">
    <source>
        <dbReference type="ARBA" id="ARBA00012922"/>
    </source>
</evidence>
<feature type="active site" description="Charge relay system" evidence="5">
    <location>
        <position position="198"/>
    </location>
</feature>
<dbReference type="PANTHER" id="PTHR46072:SF10">
    <property type="entry name" value="ACETAMIDASE"/>
    <property type="match status" value="1"/>
</dbReference>
<evidence type="ECO:0000256" key="6">
    <source>
        <dbReference type="PIRSR" id="PIRSR001221-2"/>
    </source>
</evidence>
<evidence type="ECO:0000256" key="2">
    <source>
        <dbReference type="ARBA" id="ARBA00009199"/>
    </source>
</evidence>
<sequence length="572" mass="63036">MTLITYLSHRRTCESKQTARAEIIANLPPAYHSDLAPHDREILNTPVADTARLVRKGEWKPIDILRAYGKQAVKAHAQTNCLTEVMIPEAEEWLAHSLASGEGGVGDGVNLTGPLAGIPVSFKDTVNVKGYDSCIGYSKLVGKPAMRDAPIVRLLKDAGAVPFVKTNVPVTLLSFESANDVWGTTENPHVEGYSPGGSTGGEAALLALGGSRIGVGTDVAGSVRAPAHYSGVYTVRCSVGRFPRSGNVTSMAGQEGVTAVYSPITKTMEDLSFFLKTVIEMKPWVYDHHVVPLPWRDVSDEMENKSVRWGVLRDDGIVTPSPACTRALDTVIIALKSQAHEVVELTNHPPLLPPLITASRLLTADGGATFSKHFQSHFESTDPGVRQFTRYFSLPTWCKFLHWAFVKYVLRDHVWAALIKNWKPLSAEEQWRLVAEREEIREQWFEYWNEMGLDYVLCVPNALPAVPHGGMKRGFASCGYTFFWNLLDYAAGVLPVTKVDKAKDALSPEFKINDNAVAKGAYQDYDVEKMHGLPLGVQVVARRFEEEKALWGMERVKAVLEDVGEGYAVLEC</sequence>
<dbReference type="Proteomes" id="UP000276215">
    <property type="component" value="Unassembled WGS sequence"/>
</dbReference>
<gene>
    <name evidence="8" type="ORF">L873DRAFT_1731939</name>
</gene>
<feature type="binding site" evidence="6">
    <location>
        <position position="172"/>
    </location>
    <ligand>
        <name>substrate</name>
    </ligand>
</feature>
<feature type="binding site" evidence="6">
    <location>
        <position position="198"/>
    </location>
    <ligand>
        <name>substrate</name>
    </ligand>
</feature>
<dbReference type="Gene3D" id="3.90.1300.10">
    <property type="entry name" value="Amidase signature (AS) domain"/>
    <property type="match status" value="1"/>
</dbReference>
<dbReference type="OrthoDB" id="6428749at2759"/>
<accession>A0A3N4K134</accession>
<name>A0A3N4K134_9PEZI</name>